<evidence type="ECO:0000256" key="1">
    <source>
        <dbReference type="ARBA" id="ARBA00004322"/>
    </source>
</evidence>
<evidence type="ECO:0000256" key="10">
    <source>
        <dbReference type="SAM" id="MobiDB-lite"/>
    </source>
</evidence>
<reference evidence="12" key="1">
    <citation type="journal article" date="2021" name="New Phytol.">
        <title>Evolutionary innovations through gain and loss of genes in the ectomycorrhizal Boletales.</title>
        <authorList>
            <person name="Wu G."/>
            <person name="Miyauchi S."/>
            <person name="Morin E."/>
            <person name="Kuo A."/>
            <person name="Drula E."/>
            <person name="Varga T."/>
            <person name="Kohler A."/>
            <person name="Feng B."/>
            <person name="Cao Y."/>
            <person name="Lipzen A."/>
            <person name="Daum C."/>
            <person name="Hundley H."/>
            <person name="Pangilinan J."/>
            <person name="Johnson J."/>
            <person name="Barry K."/>
            <person name="LaButti K."/>
            <person name="Ng V."/>
            <person name="Ahrendt S."/>
            <person name="Min B."/>
            <person name="Choi I.G."/>
            <person name="Park H."/>
            <person name="Plett J.M."/>
            <person name="Magnuson J."/>
            <person name="Spatafora J.W."/>
            <person name="Nagy L.G."/>
            <person name="Henrissat B."/>
            <person name="Grigoriev I.V."/>
            <person name="Yang Z.L."/>
            <person name="Xu J."/>
            <person name="Martin F.M."/>
        </authorList>
    </citation>
    <scope>NUCLEOTIDE SEQUENCE</scope>
    <source>
        <strain evidence="12">KKN 215</strain>
    </source>
</reference>
<keyword evidence="5" id="KW-0833">Ubl conjugation pathway</keyword>
<dbReference type="AlphaFoldDB" id="A0A8K0UUH8"/>
<feature type="compositionally biased region" description="Low complexity" evidence="10">
    <location>
        <begin position="24"/>
        <end position="35"/>
    </location>
</feature>
<dbReference type="PROSITE" id="PS50089">
    <property type="entry name" value="ZF_RING_2"/>
    <property type="match status" value="1"/>
</dbReference>
<evidence type="ECO:0000256" key="2">
    <source>
        <dbReference type="ARBA" id="ARBA00022679"/>
    </source>
</evidence>
<name>A0A8K0UUH8_9AGAR</name>
<evidence type="ECO:0000256" key="6">
    <source>
        <dbReference type="ARBA" id="ARBA00022833"/>
    </source>
</evidence>
<keyword evidence="13" id="KW-1185">Reference proteome</keyword>
<proteinExistence type="predicted"/>
<dbReference type="Proteomes" id="UP000813824">
    <property type="component" value="Unassembled WGS sequence"/>
</dbReference>
<evidence type="ECO:0000256" key="8">
    <source>
        <dbReference type="ARBA" id="ARBA00023306"/>
    </source>
</evidence>
<dbReference type="InterPro" id="IPR013083">
    <property type="entry name" value="Znf_RING/FYVE/PHD"/>
</dbReference>
<dbReference type="GO" id="GO:0006511">
    <property type="term" value="P:ubiquitin-dependent protein catabolic process"/>
    <property type="evidence" value="ECO:0007669"/>
    <property type="project" value="TreeGrafter"/>
</dbReference>
<dbReference type="OrthoDB" id="1305878at2759"/>
<feature type="compositionally biased region" description="Low complexity" evidence="10">
    <location>
        <begin position="1"/>
        <end position="15"/>
    </location>
</feature>
<keyword evidence="4 9" id="KW-0863">Zinc-finger</keyword>
<keyword evidence="7" id="KW-0539">Nucleus</keyword>
<dbReference type="Gene3D" id="3.30.40.10">
    <property type="entry name" value="Zinc/RING finger domain, C3HC4 (zinc finger)"/>
    <property type="match status" value="1"/>
</dbReference>
<dbReference type="Pfam" id="PF00097">
    <property type="entry name" value="zf-C3HC4"/>
    <property type="match status" value="1"/>
</dbReference>
<keyword evidence="8" id="KW-0131">Cell cycle</keyword>
<gene>
    <name evidence="12" type="ORF">BXZ70DRAFT_888072</name>
</gene>
<dbReference type="GO" id="GO:0008270">
    <property type="term" value="F:zinc ion binding"/>
    <property type="evidence" value="ECO:0007669"/>
    <property type="project" value="UniProtKB-KW"/>
</dbReference>
<evidence type="ECO:0000256" key="7">
    <source>
        <dbReference type="ARBA" id="ARBA00023242"/>
    </source>
</evidence>
<dbReference type="Pfam" id="PF17979">
    <property type="entry name" value="zf-CRD"/>
    <property type="match status" value="1"/>
</dbReference>
<dbReference type="InterPro" id="IPR052256">
    <property type="entry name" value="E3_ubiquitin-ligase_CHFR"/>
</dbReference>
<accession>A0A8K0UUH8</accession>
<dbReference type="SUPFAM" id="SSF57850">
    <property type="entry name" value="RING/U-box"/>
    <property type="match status" value="1"/>
</dbReference>
<evidence type="ECO:0000256" key="4">
    <source>
        <dbReference type="ARBA" id="ARBA00022771"/>
    </source>
</evidence>
<dbReference type="PANTHER" id="PTHR16079">
    <property type="entry name" value="UBIQUITIN LIGASE PROTEIN CHFR"/>
    <property type="match status" value="1"/>
</dbReference>
<dbReference type="GO" id="GO:0005634">
    <property type="term" value="C:nucleus"/>
    <property type="evidence" value="ECO:0007669"/>
    <property type="project" value="TreeGrafter"/>
</dbReference>
<dbReference type="GO" id="GO:0016567">
    <property type="term" value="P:protein ubiquitination"/>
    <property type="evidence" value="ECO:0007669"/>
    <property type="project" value="TreeGrafter"/>
</dbReference>
<dbReference type="PROSITE" id="PS00518">
    <property type="entry name" value="ZF_RING_1"/>
    <property type="match status" value="1"/>
</dbReference>
<evidence type="ECO:0000313" key="12">
    <source>
        <dbReference type="EMBL" id="KAH8104575.1"/>
    </source>
</evidence>
<dbReference type="InterPro" id="IPR018957">
    <property type="entry name" value="Znf_C3HC4_RING-type"/>
</dbReference>
<dbReference type="InterPro" id="IPR017907">
    <property type="entry name" value="Znf_RING_CS"/>
</dbReference>
<dbReference type="GO" id="GO:0004842">
    <property type="term" value="F:ubiquitin-protein transferase activity"/>
    <property type="evidence" value="ECO:0007669"/>
    <property type="project" value="TreeGrafter"/>
</dbReference>
<sequence length="422" mass="46217">MPSLAASLSQASAPNLPGPSSMATTTTDLNTDTITSLKRTAASAFGSTSEENSGRKKPKEAADESATAMSISEPAIDGQALADELEQELQCGCCSALVYRPVIVHPCQHFFCGSCVVLWVRNGGTNCPACRGISVSVTPSRALQSMADVLSRAAPSRARSVNERMQADEIYKAGLSLRLPTPRLPSPEPTIQTNNNYVLPCPHCLPGNQFGWRCPEPIVDPDTDPENAWNSEEGVPPGHAYCGNCENILALPAPTTTKCDFCQVSFCGIGVTNRCSVAPLASQYPNELSDLSDLLQCGEVYECFDHNPFEVEVMFDYLASQNFTPRHIYREILDMILQTPRQFEPLFERDLFMDVHGVSGGVDPNPTAPRQKICRACATEVLLWGLRDWWVQERKKGFLEEAIMKRPDCPDGNECVRQKDHG</sequence>
<comment type="subcellular location">
    <subcellularLocation>
        <location evidence="1">Nucleus</location>
        <location evidence="1">PML body</location>
    </subcellularLocation>
</comment>
<evidence type="ECO:0000256" key="5">
    <source>
        <dbReference type="ARBA" id="ARBA00022786"/>
    </source>
</evidence>
<dbReference type="PANTHER" id="PTHR16079:SF4">
    <property type="entry name" value="E3 UBIQUITIN-PROTEIN LIGASE CHFR"/>
    <property type="match status" value="1"/>
</dbReference>
<keyword evidence="6" id="KW-0862">Zinc</keyword>
<evidence type="ECO:0000313" key="13">
    <source>
        <dbReference type="Proteomes" id="UP000813824"/>
    </source>
</evidence>
<protein>
    <recommendedName>
        <fullName evidence="11">RING-type domain-containing protein</fullName>
    </recommendedName>
</protein>
<feature type="domain" description="RING-type" evidence="11">
    <location>
        <begin position="91"/>
        <end position="131"/>
    </location>
</feature>
<keyword evidence="2" id="KW-0808">Transferase</keyword>
<organism evidence="12 13">
    <name type="scientific">Cristinia sonorae</name>
    <dbReference type="NCBI Taxonomy" id="1940300"/>
    <lineage>
        <taxon>Eukaryota</taxon>
        <taxon>Fungi</taxon>
        <taxon>Dikarya</taxon>
        <taxon>Basidiomycota</taxon>
        <taxon>Agaricomycotina</taxon>
        <taxon>Agaricomycetes</taxon>
        <taxon>Agaricomycetidae</taxon>
        <taxon>Agaricales</taxon>
        <taxon>Pleurotineae</taxon>
        <taxon>Stephanosporaceae</taxon>
        <taxon>Cristinia</taxon>
    </lineage>
</organism>
<evidence type="ECO:0000256" key="3">
    <source>
        <dbReference type="ARBA" id="ARBA00022723"/>
    </source>
</evidence>
<evidence type="ECO:0000259" key="11">
    <source>
        <dbReference type="PROSITE" id="PS50089"/>
    </source>
</evidence>
<feature type="region of interest" description="Disordered" evidence="10">
    <location>
        <begin position="1"/>
        <end position="68"/>
    </location>
</feature>
<keyword evidence="3" id="KW-0479">Metal-binding</keyword>
<dbReference type="InterPro" id="IPR001841">
    <property type="entry name" value="Znf_RING"/>
</dbReference>
<dbReference type="InterPro" id="IPR040909">
    <property type="entry name" value="CHFR_Znf-CRD"/>
</dbReference>
<evidence type="ECO:0000256" key="9">
    <source>
        <dbReference type="PROSITE-ProRule" id="PRU00175"/>
    </source>
</evidence>
<dbReference type="EMBL" id="JAEVFJ010000005">
    <property type="protein sequence ID" value="KAH8104575.1"/>
    <property type="molecule type" value="Genomic_DNA"/>
</dbReference>
<comment type="caution">
    <text evidence="12">The sequence shown here is derived from an EMBL/GenBank/DDBJ whole genome shotgun (WGS) entry which is preliminary data.</text>
</comment>